<dbReference type="Proteomes" id="UP000054928">
    <property type="component" value="Unassembled WGS sequence"/>
</dbReference>
<evidence type="ECO:0000313" key="1">
    <source>
        <dbReference type="EMBL" id="CEG44357.1"/>
    </source>
</evidence>
<dbReference type="RefSeq" id="XP_024580726.1">
    <property type="nucleotide sequence ID" value="XM_024730450.1"/>
</dbReference>
<name>A0A0P1ASU8_PLAHL</name>
<dbReference type="AlphaFoldDB" id="A0A0P1ASU8"/>
<organism evidence="1 2">
    <name type="scientific">Plasmopara halstedii</name>
    <name type="common">Downy mildew of sunflower</name>
    <dbReference type="NCBI Taxonomy" id="4781"/>
    <lineage>
        <taxon>Eukaryota</taxon>
        <taxon>Sar</taxon>
        <taxon>Stramenopiles</taxon>
        <taxon>Oomycota</taxon>
        <taxon>Peronosporomycetes</taxon>
        <taxon>Peronosporales</taxon>
        <taxon>Peronosporaceae</taxon>
        <taxon>Plasmopara</taxon>
    </lineage>
</organism>
<accession>A0A0P1ASU8</accession>
<sequence>MLSDLPKLNKRLSNACSQDACIARAYHKRRFSRTSDPLVLALLGTKGITFKEGSNFQPAATAVAADESPKEWCISGSFRAI</sequence>
<dbReference type="EMBL" id="CCYD01001204">
    <property type="protein sequence ID" value="CEG44357.1"/>
    <property type="molecule type" value="Genomic_DNA"/>
</dbReference>
<evidence type="ECO:0000313" key="2">
    <source>
        <dbReference type="Proteomes" id="UP000054928"/>
    </source>
</evidence>
<reference evidence="2" key="1">
    <citation type="submission" date="2014-09" db="EMBL/GenBank/DDBJ databases">
        <authorList>
            <person name="Sharma Rahul"/>
            <person name="Thines Marco"/>
        </authorList>
    </citation>
    <scope>NUCLEOTIDE SEQUENCE [LARGE SCALE GENOMIC DNA]</scope>
</reference>
<proteinExistence type="predicted"/>
<dbReference type="GeneID" id="36395780"/>
<keyword evidence="2" id="KW-1185">Reference proteome</keyword>
<protein>
    <submittedName>
        <fullName evidence="1">Uncharacterized protein</fullName>
    </submittedName>
</protein>